<reference evidence="4 5" key="1">
    <citation type="submission" date="2023-10" db="EMBL/GenBank/DDBJ databases">
        <title>Psychrosphaera aquimaarina strain SW33 isolated from seawater.</title>
        <authorList>
            <person name="Bayburt H."/>
            <person name="Kim J.M."/>
            <person name="Choi B.J."/>
            <person name="Jeon C.O."/>
        </authorList>
    </citation>
    <scope>NUCLEOTIDE SEQUENCE [LARGE SCALE GENOMIC DNA]</scope>
    <source>
        <strain evidence="4 5">KCTC 52743</strain>
    </source>
</reference>
<evidence type="ECO:0000256" key="3">
    <source>
        <dbReference type="RuleBase" id="RU000363"/>
    </source>
</evidence>
<evidence type="ECO:0000256" key="1">
    <source>
        <dbReference type="ARBA" id="ARBA00006484"/>
    </source>
</evidence>
<gene>
    <name evidence="4" type="ORF">RT723_02365</name>
</gene>
<comment type="caution">
    <text evidence="4">The sequence shown here is derived from an EMBL/GenBank/DDBJ whole genome shotgun (WGS) entry which is preliminary data.</text>
</comment>
<dbReference type="Gene3D" id="3.40.50.720">
    <property type="entry name" value="NAD(P)-binding Rossmann-like Domain"/>
    <property type="match status" value="1"/>
</dbReference>
<dbReference type="SUPFAM" id="SSF51735">
    <property type="entry name" value="NAD(P)-binding Rossmann-fold domains"/>
    <property type="match status" value="1"/>
</dbReference>
<dbReference type="InterPro" id="IPR036291">
    <property type="entry name" value="NAD(P)-bd_dom_sf"/>
</dbReference>
<evidence type="ECO:0000313" key="4">
    <source>
        <dbReference type="EMBL" id="MDU0111867.1"/>
    </source>
</evidence>
<evidence type="ECO:0000313" key="5">
    <source>
        <dbReference type="Proteomes" id="UP001257914"/>
    </source>
</evidence>
<dbReference type="PRINTS" id="PR00080">
    <property type="entry name" value="SDRFAMILY"/>
</dbReference>
<dbReference type="RefSeq" id="WP_315945747.1">
    <property type="nucleotide sequence ID" value="NZ_JAWCUA010000001.1"/>
</dbReference>
<dbReference type="PANTHER" id="PTHR44196">
    <property type="entry name" value="DEHYDROGENASE/REDUCTASE SDR FAMILY MEMBER 7B"/>
    <property type="match status" value="1"/>
</dbReference>
<dbReference type="PROSITE" id="PS00061">
    <property type="entry name" value="ADH_SHORT"/>
    <property type="match status" value="1"/>
</dbReference>
<dbReference type="InterPro" id="IPR020904">
    <property type="entry name" value="Sc_DH/Rdtase_CS"/>
</dbReference>
<accession>A0ABU3QXB9</accession>
<keyword evidence="2" id="KW-0560">Oxidoreductase</keyword>
<organism evidence="4 5">
    <name type="scientific">Psychrosphaera aquimarina</name>
    <dbReference type="NCBI Taxonomy" id="2044854"/>
    <lineage>
        <taxon>Bacteria</taxon>
        <taxon>Pseudomonadati</taxon>
        <taxon>Pseudomonadota</taxon>
        <taxon>Gammaproteobacteria</taxon>
        <taxon>Alteromonadales</taxon>
        <taxon>Pseudoalteromonadaceae</taxon>
        <taxon>Psychrosphaera</taxon>
    </lineage>
</organism>
<protein>
    <submittedName>
        <fullName evidence="4">SDR family NAD(P)-dependent oxidoreductase</fullName>
    </submittedName>
</protein>
<dbReference type="EMBL" id="JAWCUA010000001">
    <property type="protein sequence ID" value="MDU0111867.1"/>
    <property type="molecule type" value="Genomic_DNA"/>
</dbReference>
<dbReference type="PANTHER" id="PTHR44196:SF1">
    <property type="entry name" value="DEHYDROGENASE_REDUCTASE SDR FAMILY MEMBER 7B"/>
    <property type="match status" value="1"/>
</dbReference>
<keyword evidence="5" id="KW-1185">Reference proteome</keyword>
<dbReference type="InterPro" id="IPR002347">
    <property type="entry name" value="SDR_fam"/>
</dbReference>
<dbReference type="PRINTS" id="PR00081">
    <property type="entry name" value="GDHRDH"/>
</dbReference>
<comment type="similarity">
    <text evidence="1 3">Belongs to the short-chain dehydrogenases/reductases (SDR) family.</text>
</comment>
<dbReference type="Pfam" id="PF00106">
    <property type="entry name" value="adh_short"/>
    <property type="match status" value="1"/>
</dbReference>
<dbReference type="Proteomes" id="UP001257914">
    <property type="component" value="Unassembled WGS sequence"/>
</dbReference>
<sequence>MHNSLNVLITGATSGIGEALVNHYANENYRVTACGRNQEKLSQLQNITQLGLAFDVNNEKDIGLAAAQVDYIDILILNAGDCRYITNPMAFDSNLFEDIINTNLVSLGKLIKHFLPKVKKGGQVVFISSSATIVPFPQAEAYGASKAGMDYLANSLRLDLVDHQIDVTLVHPGFVRTPLTAVNHFNMPFIIDADDAAARIFNGIKARKAYLHFPKRLTLTLKFMSLLPRKVWQHIILKDTNSRETIK</sequence>
<name>A0ABU3QXB9_9GAMM</name>
<evidence type="ECO:0000256" key="2">
    <source>
        <dbReference type="ARBA" id="ARBA00023002"/>
    </source>
</evidence>
<proteinExistence type="inferred from homology"/>